<dbReference type="Proteomes" id="UP000255469">
    <property type="component" value="Unassembled WGS sequence"/>
</dbReference>
<protein>
    <submittedName>
        <fullName evidence="2">Putative aminobenzoyl-glutamate transporter</fullName>
    </submittedName>
</protein>
<dbReference type="AlphaFoldDB" id="A0A379ED35"/>
<proteinExistence type="predicted"/>
<evidence type="ECO:0000313" key="3">
    <source>
        <dbReference type="Proteomes" id="UP000255469"/>
    </source>
</evidence>
<feature type="transmembrane region" description="Helical" evidence="1">
    <location>
        <begin position="57"/>
        <end position="76"/>
    </location>
</feature>
<accession>A0A379ED35</accession>
<organism evidence="2 3">
    <name type="scientific">Prevotella denticola</name>
    <dbReference type="NCBI Taxonomy" id="28129"/>
    <lineage>
        <taxon>Bacteria</taxon>
        <taxon>Pseudomonadati</taxon>
        <taxon>Bacteroidota</taxon>
        <taxon>Bacteroidia</taxon>
        <taxon>Bacteroidales</taxon>
        <taxon>Prevotellaceae</taxon>
        <taxon>Prevotella</taxon>
    </lineage>
</organism>
<keyword evidence="1" id="KW-1133">Transmembrane helix</keyword>
<feature type="transmembrane region" description="Helical" evidence="1">
    <location>
        <begin position="152"/>
        <end position="171"/>
    </location>
</feature>
<name>A0A379ED35_9BACT</name>
<gene>
    <name evidence="2" type="ORF">NCTC13067_02021</name>
</gene>
<sequence>MRMKSKLGWTVLVFVTAQLALILLSWLITAAFPELPIRSLLSSEGVRWFFGSFTANQLTPLLAWFITAAMAVGACVRSRLWAAFCTKMSGLLHRRDSTDGRQGLHYRERIGLRLALAEFMVYVVIMLLLTVVPHAILLSVTGELFPSAFSSSLIPSLSFVLIVMSLSYGVASGTVDSVARMHRVLVGGLEAGVRIVPAYVIGVQLYMSLLYVFMW</sequence>
<evidence type="ECO:0000313" key="2">
    <source>
        <dbReference type="EMBL" id="SUB94160.1"/>
    </source>
</evidence>
<feature type="transmembrane region" description="Helical" evidence="1">
    <location>
        <begin position="119"/>
        <end position="140"/>
    </location>
</feature>
<evidence type="ECO:0000256" key="1">
    <source>
        <dbReference type="SAM" id="Phobius"/>
    </source>
</evidence>
<keyword evidence="1" id="KW-0812">Transmembrane</keyword>
<feature type="transmembrane region" description="Helical" evidence="1">
    <location>
        <begin position="192"/>
        <end position="214"/>
    </location>
</feature>
<reference evidence="2 3" key="1">
    <citation type="submission" date="2018-06" db="EMBL/GenBank/DDBJ databases">
        <authorList>
            <consortium name="Pathogen Informatics"/>
            <person name="Doyle S."/>
        </authorList>
    </citation>
    <scope>NUCLEOTIDE SEQUENCE [LARGE SCALE GENOMIC DNA]</scope>
    <source>
        <strain evidence="2 3">NCTC13067</strain>
    </source>
</reference>
<keyword evidence="1" id="KW-0472">Membrane</keyword>
<dbReference type="EMBL" id="UGTM01000002">
    <property type="protein sequence ID" value="SUB94160.1"/>
    <property type="molecule type" value="Genomic_DNA"/>
</dbReference>